<dbReference type="Gramene" id="VVA30324">
    <property type="protein sequence ID" value="VVA30324"/>
    <property type="gene ID" value="Prudul26B001729"/>
</dbReference>
<dbReference type="PANTHER" id="PTHR38926:SF5">
    <property type="entry name" value="F-BOX AND LEUCINE-RICH REPEAT PROTEIN 6"/>
    <property type="match status" value="1"/>
</dbReference>
<name>A0A5E4FSA3_PRUDU</name>
<evidence type="ECO:0000256" key="1">
    <source>
        <dbReference type="SAM" id="MobiDB-lite"/>
    </source>
</evidence>
<dbReference type="AlphaFoldDB" id="A0A5E4FSA3"/>
<feature type="compositionally biased region" description="Low complexity" evidence="1">
    <location>
        <begin position="9"/>
        <end position="24"/>
    </location>
</feature>
<proteinExistence type="predicted"/>
<dbReference type="EMBL" id="CABIKO010000187">
    <property type="protein sequence ID" value="VVA30324.1"/>
    <property type="molecule type" value="Genomic_DNA"/>
</dbReference>
<dbReference type="InParanoid" id="A0A5E4FSA3"/>
<accession>A0A5E4FSA3</accession>
<protein>
    <submittedName>
        <fullName evidence="2">PREDICTED: F-box</fullName>
    </submittedName>
</protein>
<reference evidence="3" key="1">
    <citation type="journal article" date="2020" name="Plant J.">
        <title>Transposons played a major role in the diversification between the closely related almond and peach genomes: results from the almond genome sequence.</title>
        <authorList>
            <person name="Alioto T."/>
            <person name="Alexiou K.G."/>
            <person name="Bardil A."/>
            <person name="Barteri F."/>
            <person name="Castanera R."/>
            <person name="Cruz F."/>
            <person name="Dhingra A."/>
            <person name="Duval H."/>
            <person name="Fernandez I Marti A."/>
            <person name="Frias L."/>
            <person name="Galan B."/>
            <person name="Garcia J.L."/>
            <person name="Howad W."/>
            <person name="Gomez-Garrido J."/>
            <person name="Gut M."/>
            <person name="Julca I."/>
            <person name="Morata J."/>
            <person name="Puigdomenech P."/>
            <person name="Ribeca P."/>
            <person name="Rubio Cabetas M.J."/>
            <person name="Vlasova A."/>
            <person name="Wirthensohn M."/>
            <person name="Garcia-Mas J."/>
            <person name="Gabaldon T."/>
            <person name="Casacuberta J.M."/>
            <person name="Arus P."/>
        </authorList>
    </citation>
    <scope>NUCLEOTIDE SEQUENCE [LARGE SCALE GENOMIC DNA]</scope>
    <source>
        <strain evidence="3">cv. Texas</strain>
    </source>
</reference>
<dbReference type="InterPro" id="IPR032675">
    <property type="entry name" value="LRR_dom_sf"/>
</dbReference>
<sequence>MSSSKLELSLRSCSSPSSASSCSSTKTHHLSRLPITPPDRPEISQPQLGFRRRPSPIPRSAECLCPALEAIGKHCKHLKKLQRCMYGWEVLDKVSQDDEALAIAATMPKLNHLEILYLRISTEAVCQILLKCPEQQLLDV</sequence>
<organism evidence="2 3">
    <name type="scientific">Prunus dulcis</name>
    <name type="common">Almond</name>
    <name type="synonym">Amygdalus dulcis</name>
    <dbReference type="NCBI Taxonomy" id="3755"/>
    <lineage>
        <taxon>Eukaryota</taxon>
        <taxon>Viridiplantae</taxon>
        <taxon>Streptophyta</taxon>
        <taxon>Embryophyta</taxon>
        <taxon>Tracheophyta</taxon>
        <taxon>Spermatophyta</taxon>
        <taxon>Magnoliopsida</taxon>
        <taxon>eudicotyledons</taxon>
        <taxon>Gunneridae</taxon>
        <taxon>Pentapetalae</taxon>
        <taxon>rosids</taxon>
        <taxon>fabids</taxon>
        <taxon>Rosales</taxon>
        <taxon>Rosaceae</taxon>
        <taxon>Amygdaloideae</taxon>
        <taxon>Amygdaleae</taxon>
        <taxon>Prunus</taxon>
    </lineage>
</organism>
<dbReference type="Gene3D" id="3.80.10.10">
    <property type="entry name" value="Ribonuclease Inhibitor"/>
    <property type="match status" value="1"/>
</dbReference>
<evidence type="ECO:0000313" key="3">
    <source>
        <dbReference type="Proteomes" id="UP000327085"/>
    </source>
</evidence>
<dbReference type="PROSITE" id="PS51257">
    <property type="entry name" value="PROKAR_LIPOPROTEIN"/>
    <property type="match status" value="1"/>
</dbReference>
<dbReference type="PANTHER" id="PTHR38926">
    <property type="entry name" value="F-BOX DOMAIN CONTAINING PROTEIN, EXPRESSED"/>
    <property type="match status" value="1"/>
</dbReference>
<evidence type="ECO:0000313" key="2">
    <source>
        <dbReference type="EMBL" id="VVA30324.1"/>
    </source>
</evidence>
<dbReference type="Proteomes" id="UP000327085">
    <property type="component" value="Chromosome 1"/>
</dbReference>
<gene>
    <name evidence="2" type="ORF">ALMOND_2B001729</name>
</gene>
<feature type="region of interest" description="Disordered" evidence="1">
    <location>
        <begin position="1"/>
        <end position="54"/>
    </location>
</feature>